<gene>
    <name evidence="1" type="ORF">MIND_00830100</name>
</gene>
<dbReference type="GeneID" id="59347487"/>
<comment type="caution">
    <text evidence="1">The sequence shown here is derived from an EMBL/GenBank/DDBJ whole genome shotgun (WGS) entry which is preliminary data.</text>
</comment>
<dbReference type="Proteomes" id="UP000636479">
    <property type="component" value="Unassembled WGS sequence"/>
</dbReference>
<dbReference type="EMBL" id="JACAZF010000007">
    <property type="protein sequence ID" value="KAF7298825.1"/>
    <property type="molecule type" value="Genomic_DNA"/>
</dbReference>
<name>A0A8H6SJ71_9AGAR</name>
<reference evidence="1" key="1">
    <citation type="submission" date="2020-05" db="EMBL/GenBank/DDBJ databases">
        <title>Mycena genomes resolve the evolution of fungal bioluminescence.</title>
        <authorList>
            <person name="Tsai I.J."/>
        </authorList>
    </citation>
    <scope>NUCLEOTIDE SEQUENCE</scope>
    <source>
        <strain evidence="1">171206Taipei</strain>
    </source>
</reference>
<proteinExistence type="predicted"/>
<organism evidence="1 2">
    <name type="scientific">Mycena indigotica</name>
    <dbReference type="NCBI Taxonomy" id="2126181"/>
    <lineage>
        <taxon>Eukaryota</taxon>
        <taxon>Fungi</taxon>
        <taxon>Dikarya</taxon>
        <taxon>Basidiomycota</taxon>
        <taxon>Agaricomycotina</taxon>
        <taxon>Agaricomycetes</taxon>
        <taxon>Agaricomycetidae</taxon>
        <taxon>Agaricales</taxon>
        <taxon>Marasmiineae</taxon>
        <taxon>Mycenaceae</taxon>
        <taxon>Mycena</taxon>
    </lineage>
</organism>
<accession>A0A8H6SJ71</accession>
<evidence type="ECO:0000313" key="2">
    <source>
        <dbReference type="Proteomes" id="UP000636479"/>
    </source>
</evidence>
<keyword evidence="2" id="KW-1185">Reference proteome</keyword>
<dbReference type="AlphaFoldDB" id="A0A8H6SJ71"/>
<protein>
    <submittedName>
        <fullName evidence="1">Uncharacterized protein</fullName>
    </submittedName>
</protein>
<evidence type="ECO:0000313" key="1">
    <source>
        <dbReference type="EMBL" id="KAF7298825.1"/>
    </source>
</evidence>
<sequence length="109" mass="11942">MSDSDHPETLDDSLSLHSLASSLPLDTDRSVSFSDTSPSIMMTVPPHLRRKGAAFLRLEESQDELVNTKVRNAVRAHAALKKQLEEDVALETASVQVESTGSHARMVED</sequence>
<dbReference type="RefSeq" id="XP_037218213.1">
    <property type="nucleotide sequence ID" value="XM_037364971.1"/>
</dbReference>